<evidence type="ECO:0000259" key="1">
    <source>
        <dbReference type="Pfam" id="PF00754"/>
    </source>
</evidence>
<dbReference type="PANTHER" id="PTHR47457">
    <property type="entry name" value="OS05G0345500 PROTEIN"/>
    <property type="match status" value="1"/>
</dbReference>
<sequence length="147" mass="16860">TLVATASSPPSRHTDPKALVSRNCQCTSFAGPCIENGLITAWWRLDLGEDHRLICNYYTVRQDGSSNFMRTWNLEGSLDGVHWHQLMCHRDDKKLCQPRQYASWPVVGPQASIPFRMLRVILRGPTSSRSTPWNLSLSYLELYGYFR</sequence>
<dbReference type="EMBL" id="BFEA01000128">
    <property type="protein sequence ID" value="GBG70252.1"/>
    <property type="molecule type" value="Genomic_DNA"/>
</dbReference>
<keyword evidence="3" id="KW-1185">Reference proteome</keyword>
<name>A0A388KJM1_CHABU</name>
<dbReference type="AlphaFoldDB" id="A0A388KJM1"/>
<dbReference type="OMA" id="NGLITAW"/>
<dbReference type="Gramene" id="GBG70252">
    <property type="protein sequence ID" value="GBG70252"/>
    <property type="gene ID" value="CBR_g6381"/>
</dbReference>
<feature type="non-terminal residue" evidence="2">
    <location>
        <position position="1"/>
    </location>
</feature>
<comment type="caution">
    <text evidence="2">The sequence shown here is derived from an EMBL/GenBank/DDBJ whole genome shotgun (WGS) entry which is preliminary data.</text>
</comment>
<protein>
    <recommendedName>
        <fullName evidence="1">F5/8 type C domain-containing protein</fullName>
    </recommendedName>
</protein>
<dbReference type="InterPro" id="IPR008979">
    <property type="entry name" value="Galactose-bd-like_sf"/>
</dbReference>
<evidence type="ECO:0000313" key="2">
    <source>
        <dbReference type="EMBL" id="GBG70252.1"/>
    </source>
</evidence>
<dbReference type="PANTHER" id="PTHR47457:SF1">
    <property type="entry name" value="BTB DOMAIN-CONTAINING PROTEIN-RELATED"/>
    <property type="match status" value="1"/>
</dbReference>
<gene>
    <name evidence="2" type="ORF">CBR_g6381</name>
</gene>
<dbReference type="STRING" id="69332.A0A388KJM1"/>
<evidence type="ECO:0000313" key="3">
    <source>
        <dbReference type="Proteomes" id="UP000265515"/>
    </source>
</evidence>
<dbReference type="InterPro" id="IPR000421">
    <property type="entry name" value="FA58C"/>
</dbReference>
<proteinExistence type="predicted"/>
<feature type="domain" description="F5/8 type C" evidence="1">
    <location>
        <begin position="4"/>
        <end position="88"/>
    </location>
</feature>
<dbReference type="Gene3D" id="2.60.120.260">
    <property type="entry name" value="Galactose-binding domain-like"/>
    <property type="match status" value="1"/>
</dbReference>
<dbReference type="OrthoDB" id="19132at2759"/>
<dbReference type="Pfam" id="PF00754">
    <property type="entry name" value="F5_F8_type_C"/>
    <property type="match status" value="1"/>
</dbReference>
<reference evidence="2 3" key="1">
    <citation type="journal article" date="2018" name="Cell">
        <title>The Chara Genome: Secondary Complexity and Implications for Plant Terrestrialization.</title>
        <authorList>
            <person name="Nishiyama T."/>
            <person name="Sakayama H."/>
            <person name="Vries J.D."/>
            <person name="Buschmann H."/>
            <person name="Saint-Marcoux D."/>
            <person name="Ullrich K.K."/>
            <person name="Haas F.B."/>
            <person name="Vanderstraeten L."/>
            <person name="Becker D."/>
            <person name="Lang D."/>
            <person name="Vosolsobe S."/>
            <person name="Rombauts S."/>
            <person name="Wilhelmsson P.K.I."/>
            <person name="Janitza P."/>
            <person name="Kern R."/>
            <person name="Heyl A."/>
            <person name="Rumpler F."/>
            <person name="Villalobos L.I.A.C."/>
            <person name="Clay J.M."/>
            <person name="Skokan R."/>
            <person name="Toyoda A."/>
            <person name="Suzuki Y."/>
            <person name="Kagoshima H."/>
            <person name="Schijlen E."/>
            <person name="Tajeshwar N."/>
            <person name="Catarino B."/>
            <person name="Hetherington A.J."/>
            <person name="Saltykova A."/>
            <person name="Bonnot C."/>
            <person name="Breuninger H."/>
            <person name="Symeonidi A."/>
            <person name="Radhakrishnan G.V."/>
            <person name="Van Nieuwerburgh F."/>
            <person name="Deforce D."/>
            <person name="Chang C."/>
            <person name="Karol K.G."/>
            <person name="Hedrich R."/>
            <person name="Ulvskov P."/>
            <person name="Glockner G."/>
            <person name="Delwiche C.F."/>
            <person name="Petrasek J."/>
            <person name="Van de Peer Y."/>
            <person name="Friml J."/>
            <person name="Beilby M."/>
            <person name="Dolan L."/>
            <person name="Kohara Y."/>
            <person name="Sugano S."/>
            <person name="Fujiyama A."/>
            <person name="Delaux P.-M."/>
            <person name="Quint M."/>
            <person name="TheiBen G."/>
            <person name="Hagemann M."/>
            <person name="Harholt J."/>
            <person name="Dunand C."/>
            <person name="Zachgo S."/>
            <person name="Langdale J."/>
            <person name="Maumus F."/>
            <person name="Straeten D.V.D."/>
            <person name="Gould S.B."/>
            <person name="Rensing S.A."/>
        </authorList>
    </citation>
    <scope>NUCLEOTIDE SEQUENCE [LARGE SCALE GENOMIC DNA]</scope>
    <source>
        <strain evidence="2 3">S276</strain>
    </source>
</reference>
<organism evidence="2 3">
    <name type="scientific">Chara braunii</name>
    <name type="common">Braun's stonewort</name>
    <dbReference type="NCBI Taxonomy" id="69332"/>
    <lineage>
        <taxon>Eukaryota</taxon>
        <taxon>Viridiplantae</taxon>
        <taxon>Streptophyta</taxon>
        <taxon>Charophyceae</taxon>
        <taxon>Charales</taxon>
        <taxon>Characeae</taxon>
        <taxon>Chara</taxon>
    </lineage>
</organism>
<dbReference type="Proteomes" id="UP000265515">
    <property type="component" value="Unassembled WGS sequence"/>
</dbReference>
<dbReference type="SUPFAM" id="SSF49785">
    <property type="entry name" value="Galactose-binding domain-like"/>
    <property type="match status" value="1"/>
</dbReference>
<accession>A0A388KJM1</accession>